<keyword evidence="2 6" id="KW-0813">Transport</keyword>
<dbReference type="Proteomes" id="UP001194714">
    <property type="component" value="Unassembled WGS sequence"/>
</dbReference>
<reference evidence="8 9" key="1">
    <citation type="submission" date="2020-01" db="EMBL/GenBank/DDBJ databases">
        <title>Draft genome sequence of Cand. Neptunochlamydia vexilliferae K9.</title>
        <authorList>
            <person name="Schulz F."/>
            <person name="Koestlbacher S."/>
            <person name="Wascher F."/>
            <person name="Pizzetti I."/>
            <person name="Horn M."/>
        </authorList>
    </citation>
    <scope>NUCLEOTIDE SEQUENCE [LARGE SCALE GENOMIC DNA]</scope>
    <source>
        <strain evidence="8 9">K9</strain>
    </source>
</reference>
<dbReference type="CDD" id="cd06261">
    <property type="entry name" value="TM_PBP2"/>
    <property type="match status" value="1"/>
</dbReference>
<keyword evidence="4 6" id="KW-1133">Transmembrane helix</keyword>
<proteinExistence type="inferred from homology"/>
<evidence type="ECO:0000259" key="7">
    <source>
        <dbReference type="PROSITE" id="PS50928"/>
    </source>
</evidence>
<feature type="transmembrane region" description="Helical" evidence="6">
    <location>
        <begin position="78"/>
        <end position="102"/>
    </location>
</feature>
<dbReference type="InterPro" id="IPR000515">
    <property type="entry name" value="MetI-like"/>
</dbReference>
<comment type="caution">
    <text evidence="8">The sequence shown here is derived from an EMBL/GenBank/DDBJ whole genome shotgun (WGS) entry which is preliminary data.</text>
</comment>
<feature type="transmembrane region" description="Helical" evidence="6">
    <location>
        <begin position="52"/>
        <end position="72"/>
    </location>
</feature>
<evidence type="ECO:0000256" key="6">
    <source>
        <dbReference type="RuleBase" id="RU363032"/>
    </source>
</evidence>
<dbReference type="PANTHER" id="PTHR30177:SF4">
    <property type="entry name" value="OSMOPROTECTANT IMPORT PERMEASE PROTEIN OSMW"/>
    <property type="match status" value="1"/>
</dbReference>
<feature type="transmembrane region" description="Helical" evidence="6">
    <location>
        <begin position="179"/>
        <end position="204"/>
    </location>
</feature>
<keyword evidence="3 6" id="KW-0812">Transmembrane</keyword>
<feature type="transmembrane region" description="Helical" evidence="6">
    <location>
        <begin position="123"/>
        <end position="142"/>
    </location>
</feature>
<name>A0ABS0B177_9BACT</name>
<comment type="subcellular location">
    <subcellularLocation>
        <location evidence="1 6">Cell membrane</location>
        <topology evidence="1 6">Multi-pass membrane protein</topology>
    </subcellularLocation>
</comment>
<dbReference type="RefSeq" id="WP_194847598.1">
    <property type="nucleotide sequence ID" value="NZ_JAAEJV010000016.1"/>
</dbReference>
<evidence type="ECO:0000313" key="8">
    <source>
        <dbReference type="EMBL" id="MBF5059290.1"/>
    </source>
</evidence>
<dbReference type="Gene3D" id="1.10.3720.10">
    <property type="entry name" value="MetI-like"/>
    <property type="match status" value="1"/>
</dbReference>
<dbReference type="InterPro" id="IPR051204">
    <property type="entry name" value="ABC_transp_perm/SBD"/>
</dbReference>
<gene>
    <name evidence="8" type="ORF">NEPTK9_000799</name>
</gene>
<evidence type="ECO:0000256" key="2">
    <source>
        <dbReference type="ARBA" id="ARBA00022448"/>
    </source>
</evidence>
<comment type="similarity">
    <text evidence="6">Belongs to the binding-protein-dependent transport system permease family.</text>
</comment>
<dbReference type="EMBL" id="JAAEJV010000016">
    <property type="protein sequence ID" value="MBF5059290.1"/>
    <property type="molecule type" value="Genomic_DNA"/>
</dbReference>
<keyword evidence="5 6" id="KW-0472">Membrane</keyword>
<dbReference type="PANTHER" id="PTHR30177">
    <property type="entry name" value="GLYCINE BETAINE/L-PROLINE TRANSPORT SYSTEM PERMEASE PROTEIN PROW"/>
    <property type="match status" value="1"/>
</dbReference>
<feature type="transmembrane region" description="Helical" evidence="6">
    <location>
        <begin position="12"/>
        <end position="31"/>
    </location>
</feature>
<dbReference type="PROSITE" id="PS50928">
    <property type="entry name" value="ABC_TM1"/>
    <property type="match status" value="1"/>
</dbReference>
<keyword evidence="9" id="KW-1185">Reference proteome</keyword>
<feature type="transmembrane region" description="Helical" evidence="6">
    <location>
        <begin position="148"/>
        <end position="167"/>
    </location>
</feature>
<organism evidence="8 9">
    <name type="scientific">Candidatus Neptunichlamydia vexilliferae</name>
    <dbReference type="NCBI Taxonomy" id="1651774"/>
    <lineage>
        <taxon>Bacteria</taxon>
        <taxon>Pseudomonadati</taxon>
        <taxon>Chlamydiota</taxon>
        <taxon>Chlamydiia</taxon>
        <taxon>Parachlamydiales</taxon>
        <taxon>Simkaniaceae</taxon>
        <taxon>Candidatus Neptunichlamydia</taxon>
    </lineage>
</organism>
<accession>A0ABS0B177</accession>
<dbReference type="InterPro" id="IPR035906">
    <property type="entry name" value="MetI-like_sf"/>
</dbReference>
<evidence type="ECO:0000256" key="3">
    <source>
        <dbReference type="ARBA" id="ARBA00022692"/>
    </source>
</evidence>
<dbReference type="SUPFAM" id="SSF161098">
    <property type="entry name" value="MetI-like"/>
    <property type="match status" value="1"/>
</dbReference>
<evidence type="ECO:0000256" key="4">
    <source>
        <dbReference type="ARBA" id="ARBA00022989"/>
    </source>
</evidence>
<evidence type="ECO:0000256" key="1">
    <source>
        <dbReference type="ARBA" id="ARBA00004651"/>
    </source>
</evidence>
<sequence>MILTKMLEHIELTFISLFIAMLVAIPLGIFLSHSKGKLSSIILRFTAMIQTIPGLALIAFIVVLLAALRSFFPIPTIGVFPAVIVLVFYALLPILSNTYSGIQQVSINVKNVAKAMGMTPRQVLFYVEIPLSLPILINGVRIALVTTIGMVTLTSLVGAGGLGDLIIQGLRTMQMKQVLAGTIPAALLAILFDTILTKVGNYFVPEYGP</sequence>
<dbReference type="Pfam" id="PF00528">
    <property type="entry name" value="BPD_transp_1"/>
    <property type="match status" value="1"/>
</dbReference>
<evidence type="ECO:0000256" key="5">
    <source>
        <dbReference type="ARBA" id="ARBA00023136"/>
    </source>
</evidence>
<feature type="domain" description="ABC transmembrane type-1" evidence="7">
    <location>
        <begin position="6"/>
        <end position="196"/>
    </location>
</feature>
<evidence type="ECO:0000313" key="9">
    <source>
        <dbReference type="Proteomes" id="UP001194714"/>
    </source>
</evidence>
<protein>
    <submittedName>
        <fullName evidence="8">Choline transport system permease protein OpuBB</fullName>
    </submittedName>
</protein>